<feature type="compositionally biased region" description="Basic residues" evidence="6">
    <location>
        <begin position="580"/>
        <end position="590"/>
    </location>
</feature>
<evidence type="ECO:0000256" key="7">
    <source>
        <dbReference type="SAM" id="Phobius"/>
    </source>
</evidence>
<keyword evidence="4 7" id="KW-0472">Membrane</keyword>
<dbReference type="PANTHER" id="PTHR13325">
    <property type="entry name" value="PROTEASE M50 MEMBRANE-BOUND TRANSCRIPTION FACTOR SITE 2 PROTEASE"/>
    <property type="match status" value="1"/>
</dbReference>
<evidence type="ECO:0000313" key="10">
    <source>
        <dbReference type="Proteomes" id="UP000650582"/>
    </source>
</evidence>
<feature type="transmembrane region" description="Helical" evidence="7">
    <location>
        <begin position="122"/>
        <end position="149"/>
    </location>
</feature>
<proteinExistence type="predicted"/>
<comment type="caution">
    <text evidence="9">The sequence shown here is derived from an EMBL/GenBank/DDBJ whole genome shotgun (WGS) entry which is preliminary data.</text>
</comment>
<evidence type="ECO:0000256" key="5">
    <source>
        <dbReference type="ARBA" id="ARBA00032658"/>
    </source>
</evidence>
<dbReference type="GO" id="GO:1905897">
    <property type="term" value="P:regulation of response to endoplasmic reticulum stress"/>
    <property type="evidence" value="ECO:0007669"/>
    <property type="project" value="TreeGrafter"/>
</dbReference>
<feature type="transmembrane region" description="Helical" evidence="7">
    <location>
        <begin position="6"/>
        <end position="30"/>
    </location>
</feature>
<feature type="transmembrane region" description="Helical" evidence="7">
    <location>
        <begin position="230"/>
        <end position="250"/>
    </location>
</feature>
<protein>
    <recommendedName>
        <fullName evidence="5">Endopeptidase S2P</fullName>
    </recommendedName>
</protein>
<feature type="domain" description="Peptidase M50" evidence="8">
    <location>
        <begin position="202"/>
        <end position="280"/>
    </location>
</feature>
<sequence length="645" mass="70741">MGSFVDILLSLCMFWTGLHAFKHIVTRFYFAQSSRQLTRHRAVLPLDAHISAASQISSFSHFIGHKAARIFHELQLNVSLTAVNFRVETTVLNTSFDKASVHIAQDAPWPYPPKFRLLSEQFYSLGIATGLSGMALGYMLLFWSCLMVFRGLGSNPGTSNPTDLEDEPLSSSEGSLMGGTGLAVQPIIPGVTVPLSHVPILLGALLVSQVIHEAGHAFTAVIESVPINSVGIGLFVCLPSAFVSLGSAAFDKLSPVPRMRIATAGAYHNIVLWLIIAILGWSDINNIMNQGWTGWGTPLGPYRSVDDLGVAIRSIEQESDLSYHLFPGDIITRIEDTILSRAHLLKERRTPLQLWHDLLLHHHHNVTIDDLPDMGWCVDKKWYEGQPTSCCTQSSPSSLVCFAPAVSYAKNTGRCLDAFKVFDPPETPMAISHGRCASKCITADTAVAEDEPDQVCVRSKGITRIGVVRNNQDEKTILWSGPSEEIWEQVRVTDIAPRYWFVPSGLPDLVALFISYTSTITLSLYFLNLLPIRHLDGAQVLSALMDLYAPQPSSLLPPSPGLTIEEGPSGYPLTSESSARRPRISRRHTPSSRSQASNLLHIQEPEDPNWISKNRAMIERIAEGTAIGLVAITAAGNVWILSRST</sequence>
<gene>
    <name evidence="9" type="ORF">RHS04_02906</name>
</gene>
<dbReference type="GO" id="GO:0004222">
    <property type="term" value="F:metalloendopeptidase activity"/>
    <property type="evidence" value="ECO:0007669"/>
    <property type="project" value="InterPro"/>
</dbReference>
<evidence type="ECO:0000313" key="9">
    <source>
        <dbReference type="EMBL" id="KAF8682202.1"/>
    </source>
</evidence>
<evidence type="ECO:0000256" key="1">
    <source>
        <dbReference type="ARBA" id="ARBA00004127"/>
    </source>
</evidence>
<keyword evidence="3 7" id="KW-1133">Transmembrane helix</keyword>
<reference evidence="9" key="1">
    <citation type="submission" date="2020-09" db="EMBL/GenBank/DDBJ databases">
        <title>Comparative genome analyses of four rice-infecting Rhizoctonia solani isolates reveal extensive enrichment of homogalacturonan modification genes.</title>
        <authorList>
            <person name="Lee D.-Y."/>
            <person name="Jeon J."/>
            <person name="Kim K.-T."/>
            <person name="Cheong K."/>
            <person name="Song H."/>
            <person name="Choi G."/>
            <person name="Ko J."/>
            <person name="Opiyo S.O."/>
            <person name="Zuo S."/>
            <person name="Madhav S."/>
            <person name="Lee Y.-H."/>
            <person name="Wang G.-L."/>
        </authorList>
    </citation>
    <scope>NUCLEOTIDE SEQUENCE</scope>
    <source>
        <strain evidence="9">AG1-IA YN-7</strain>
    </source>
</reference>
<dbReference type="Pfam" id="PF02163">
    <property type="entry name" value="Peptidase_M50"/>
    <property type="match status" value="1"/>
</dbReference>
<evidence type="ECO:0000256" key="4">
    <source>
        <dbReference type="ARBA" id="ARBA00023136"/>
    </source>
</evidence>
<dbReference type="InterPro" id="IPR008915">
    <property type="entry name" value="Peptidase_M50"/>
</dbReference>
<evidence type="ECO:0000256" key="3">
    <source>
        <dbReference type="ARBA" id="ARBA00022989"/>
    </source>
</evidence>
<evidence type="ECO:0000256" key="2">
    <source>
        <dbReference type="ARBA" id="ARBA00022692"/>
    </source>
</evidence>
<evidence type="ECO:0000259" key="8">
    <source>
        <dbReference type="Pfam" id="PF02163"/>
    </source>
</evidence>
<keyword evidence="2 7" id="KW-0812">Transmembrane</keyword>
<accession>A0A8H7HE54</accession>
<dbReference type="Proteomes" id="UP000650582">
    <property type="component" value="Unassembled WGS sequence"/>
</dbReference>
<organism evidence="9 10">
    <name type="scientific">Rhizoctonia solani</name>
    <dbReference type="NCBI Taxonomy" id="456999"/>
    <lineage>
        <taxon>Eukaryota</taxon>
        <taxon>Fungi</taxon>
        <taxon>Dikarya</taxon>
        <taxon>Basidiomycota</taxon>
        <taxon>Agaricomycotina</taxon>
        <taxon>Agaricomycetes</taxon>
        <taxon>Cantharellales</taxon>
        <taxon>Ceratobasidiaceae</taxon>
        <taxon>Rhizoctonia</taxon>
    </lineage>
</organism>
<dbReference type="GO" id="GO:0012505">
    <property type="term" value="C:endomembrane system"/>
    <property type="evidence" value="ECO:0007669"/>
    <property type="project" value="UniProtKB-SubCell"/>
</dbReference>
<feature type="transmembrane region" description="Helical" evidence="7">
    <location>
        <begin position="621"/>
        <end position="642"/>
    </location>
</feature>
<dbReference type="EMBL" id="JACYCC010000035">
    <property type="protein sequence ID" value="KAF8682202.1"/>
    <property type="molecule type" value="Genomic_DNA"/>
</dbReference>
<dbReference type="GO" id="GO:0031293">
    <property type="term" value="P:membrane protein intracellular domain proteolysis"/>
    <property type="evidence" value="ECO:0007669"/>
    <property type="project" value="TreeGrafter"/>
</dbReference>
<dbReference type="PANTHER" id="PTHR13325:SF3">
    <property type="entry name" value="MEMBRANE-BOUND TRANSCRIPTION FACTOR SITE-2 PROTEASE"/>
    <property type="match status" value="1"/>
</dbReference>
<feature type="region of interest" description="Disordered" evidence="6">
    <location>
        <begin position="566"/>
        <end position="599"/>
    </location>
</feature>
<name>A0A8H7HE54_9AGAM</name>
<dbReference type="GO" id="GO:0005737">
    <property type="term" value="C:cytoplasm"/>
    <property type="evidence" value="ECO:0007669"/>
    <property type="project" value="TreeGrafter"/>
</dbReference>
<dbReference type="GO" id="GO:0016020">
    <property type="term" value="C:membrane"/>
    <property type="evidence" value="ECO:0007669"/>
    <property type="project" value="InterPro"/>
</dbReference>
<dbReference type="PRINTS" id="PR01000">
    <property type="entry name" value="SREBPS2PTASE"/>
</dbReference>
<feature type="transmembrane region" description="Helical" evidence="7">
    <location>
        <begin position="262"/>
        <end position="281"/>
    </location>
</feature>
<dbReference type="AlphaFoldDB" id="A0A8H7HE54"/>
<evidence type="ECO:0000256" key="6">
    <source>
        <dbReference type="SAM" id="MobiDB-lite"/>
    </source>
</evidence>
<comment type="subcellular location">
    <subcellularLocation>
        <location evidence="1">Endomembrane system</location>
        <topology evidence="1">Multi-pass membrane protein</topology>
    </subcellularLocation>
</comment>
<dbReference type="InterPro" id="IPR001193">
    <property type="entry name" value="MBTPS2"/>
</dbReference>